<dbReference type="OrthoDB" id="2382881at2759"/>
<accession>A0A5B6WEF8</accession>
<dbReference type="GO" id="GO:0001164">
    <property type="term" value="F:RNA polymerase I core promoter sequence-specific DNA binding"/>
    <property type="evidence" value="ECO:0007669"/>
    <property type="project" value="TreeGrafter"/>
</dbReference>
<sequence>MADDESNRTLLITTHHMIYLITAEVLYQGHNIYDDYFQLGIQFYDADGGADGGMVELKKHNNRSSPPSYSTSTIPSDTDEYHAILKKKLYQVCTIVALSHASVVKVEGLSAQVKIQTLQSDLMFKVPLIQEQGEPDNVIEVPPNEYFFSRVPVANDPVDDFDEISGDSVVGNLMASTRNSVHCRLITEKSVILLENGTLFLFDLVSFVNCQKLNDYVKGSKLKVLWDDLNGAKNYKWLGKIEMLSSYVVVDEDPFLPFSKAGAHGFQCVLASKGLLLFCDVHMPMVPLLCWDHDLDNPCFIDVIRICCYGNFNTLQTLFDERSLKDLVLNFDEAHKEPLFNFEDSLLYFLSDDGYEIPKRFKYVNLNYLHGYLNGNLAESLGSKMQKFGRIRSSRALSFVFNDINLPTSICEAASRKMWATFLLVLLLLVFSSHPELLDLDDSLVGPILPLPILLTLHEFRNGYPNSDKMCGFSLDIEFGFRFNEVIRITTKMAISDFCLLNNDEFVSLADDRDVIWVNSQRPK</sequence>
<dbReference type="PANTHER" id="PTHR15319">
    <property type="entry name" value="TATA BOX-BINDING PROTEIN ASSOCIATED FACTOR RNA POLYMERASE I SUBUNIT C"/>
    <property type="match status" value="1"/>
</dbReference>
<feature type="compositionally biased region" description="Low complexity" evidence="1">
    <location>
        <begin position="64"/>
        <end position="74"/>
    </location>
</feature>
<dbReference type="GO" id="GO:0001650">
    <property type="term" value="C:fibrillar center"/>
    <property type="evidence" value="ECO:0007669"/>
    <property type="project" value="TreeGrafter"/>
</dbReference>
<proteinExistence type="predicted"/>
<evidence type="ECO:0000256" key="1">
    <source>
        <dbReference type="SAM" id="MobiDB-lite"/>
    </source>
</evidence>
<feature type="region of interest" description="Disordered" evidence="1">
    <location>
        <begin position="55"/>
        <end position="74"/>
    </location>
</feature>
<dbReference type="Proteomes" id="UP000325315">
    <property type="component" value="Unassembled WGS sequence"/>
</dbReference>
<reference evidence="3" key="1">
    <citation type="journal article" date="2019" name="Plant Biotechnol. J.">
        <title>Genome sequencing of the Australian wild diploid species Gossypium australe highlights disease resistance and delayed gland morphogenesis.</title>
        <authorList>
            <person name="Cai Y."/>
            <person name="Cai X."/>
            <person name="Wang Q."/>
            <person name="Wang P."/>
            <person name="Zhang Y."/>
            <person name="Cai C."/>
            <person name="Xu Y."/>
            <person name="Wang K."/>
            <person name="Zhou Z."/>
            <person name="Wang C."/>
            <person name="Geng S."/>
            <person name="Li B."/>
            <person name="Dong Q."/>
            <person name="Hou Y."/>
            <person name="Wang H."/>
            <person name="Ai P."/>
            <person name="Liu Z."/>
            <person name="Yi F."/>
            <person name="Sun M."/>
            <person name="An G."/>
            <person name="Cheng J."/>
            <person name="Zhang Y."/>
            <person name="Shi Q."/>
            <person name="Xie Y."/>
            <person name="Shi X."/>
            <person name="Chang Y."/>
            <person name="Huang F."/>
            <person name="Chen Y."/>
            <person name="Hong S."/>
            <person name="Mi L."/>
            <person name="Sun Q."/>
            <person name="Zhang L."/>
            <person name="Zhou B."/>
            <person name="Peng R."/>
            <person name="Zhang X."/>
            <person name="Liu F."/>
        </authorList>
    </citation>
    <scope>NUCLEOTIDE SEQUENCE [LARGE SCALE GENOMIC DNA]</scope>
    <source>
        <strain evidence="3">cv. PA1801</strain>
    </source>
</reference>
<gene>
    <name evidence="2" type="ORF">EPI10_019781</name>
</gene>
<name>A0A5B6WEF8_9ROSI</name>
<dbReference type="PANTHER" id="PTHR15319:SF1">
    <property type="entry name" value="TATA BOX-BINDING PROTEIN-ASSOCIATED FACTOR RNA POLYMERASE I SUBUNIT C"/>
    <property type="match status" value="1"/>
</dbReference>
<dbReference type="EMBL" id="SMMG02000003">
    <property type="protein sequence ID" value="KAA3479252.1"/>
    <property type="molecule type" value="Genomic_DNA"/>
</dbReference>
<evidence type="ECO:0000313" key="2">
    <source>
        <dbReference type="EMBL" id="KAA3479252.1"/>
    </source>
</evidence>
<dbReference type="AlphaFoldDB" id="A0A5B6WEF8"/>
<keyword evidence="3" id="KW-1185">Reference proteome</keyword>
<organism evidence="2 3">
    <name type="scientific">Gossypium australe</name>
    <dbReference type="NCBI Taxonomy" id="47621"/>
    <lineage>
        <taxon>Eukaryota</taxon>
        <taxon>Viridiplantae</taxon>
        <taxon>Streptophyta</taxon>
        <taxon>Embryophyta</taxon>
        <taxon>Tracheophyta</taxon>
        <taxon>Spermatophyta</taxon>
        <taxon>Magnoliopsida</taxon>
        <taxon>eudicotyledons</taxon>
        <taxon>Gunneridae</taxon>
        <taxon>Pentapetalae</taxon>
        <taxon>rosids</taxon>
        <taxon>malvids</taxon>
        <taxon>Malvales</taxon>
        <taxon>Malvaceae</taxon>
        <taxon>Malvoideae</taxon>
        <taxon>Gossypium</taxon>
    </lineage>
</organism>
<protein>
    <submittedName>
        <fullName evidence="2">WD repeat and FYVE domain-containing protein 3</fullName>
    </submittedName>
</protein>
<comment type="caution">
    <text evidence="2">The sequence shown here is derived from an EMBL/GenBank/DDBJ whole genome shotgun (WGS) entry which is preliminary data.</text>
</comment>
<dbReference type="InterPro" id="IPR038801">
    <property type="entry name" value="TAF1C"/>
</dbReference>
<evidence type="ECO:0000313" key="3">
    <source>
        <dbReference type="Proteomes" id="UP000325315"/>
    </source>
</evidence>